<dbReference type="PROSITE" id="PS01129">
    <property type="entry name" value="PSI_RLU"/>
    <property type="match status" value="1"/>
</dbReference>
<sequence length="307" mass="33834">MKNTLPNTLVVSVTESGQKLLQFLRRRLCLPPALLHRWIRTGQTRVNGSRCKAFTRLAVNDAVRLPPFAADMALQIGAQVLCDVTDAPLSPPEPYTPSTSQFLATVGVAGNVWAVFKPAGLPTHPGTGHSDSLTTRLAQRYANAAFTPTPAHRLDKDTSGILLVAASFAALRATHNALRERALSKEYVVRVHGRWPYDDVRELRHYLGKTPDTARWSICSVKPLMAADAESLLLIRLVTGRTHQIRLQMAHLGHPVVGDIKYGSSHKSGILYLHALRVLLPDKTTFSCLPEWPAERALNTVPQPLFQ</sequence>
<gene>
    <name evidence="5" type="ORF">ZNDK_0566</name>
</gene>
<organism evidence="5 6">
    <name type="scientific">Candidatus Desulfovibrio kirbyi</name>
    <dbReference type="NCBI Taxonomy" id="2696086"/>
    <lineage>
        <taxon>Bacteria</taxon>
        <taxon>Pseudomonadati</taxon>
        <taxon>Thermodesulfobacteriota</taxon>
        <taxon>Desulfovibrionia</taxon>
        <taxon>Desulfovibrionales</taxon>
        <taxon>Desulfovibrionaceae</taxon>
        <taxon>Desulfovibrio</taxon>
    </lineage>
</organism>
<dbReference type="InterPro" id="IPR006145">
    <property type="entry name" value="PsdUridine_synth_RsuA/RluA"/>
</dbReference>
<proteinExistence type="inferred from homology"/>
<keyword evidence="2" id="KW-0413">Isomerase</keyword>
<dbReference type="Pfam" id="PF00849">
    <property type="entry name" value="PseudoU_synth_2"/>
    <property type="match status" value="1"/>
</dbReference>
<accession>A0A6L2R5J8</accession>
<dbReference type="EMBL" id="BLLL01000005">
    <property type="protein sequence ID" value="GFH62795.1"/>
    <property type="molecule type" value="Genomic_DNA"/>
</dbReference>
<dbReference type="PANTHER" id="PTHR21600:SF92">
    <property type="entry name" value="RIBOSOMAL LARGE SUBUNIT PSEUDOURIDINE SYNTHASE C"/>
    <property type="match status" value="1"/>
</dbReference>
<evidence type="ECO:0000256" key="3">
    <source>
        <dbReference type="PROSITE-ProRule" id="PRU00182"/>
    </source>
</evidence>
<dbReference type="CDD" id="cd02869">
    <property type="entry name" value="PseudoU_synth_RluA_like"/>
    <property type="match status" value="1"/>
</dbReference>
<dbReference type="Gene3D" id="3.30.2350.10">
    <property type="entry name" value="Pseudouridine synthase"/>
    <property type="match status" value="1"/>
</dbReference>
<dbReference type="InterPro" id="IPR050188">
    <property type="entry name" value="RluA_PseudoU_synthase"/>
</dbReference>
<reference evidence="5 6" key="1">
    <citation type="journal article" date="2020" name="ISME J.">
        <title>Parallel Reductive Genome Evolution in Desulfovibrio Ectosymbionts Independently Acquired by Trichonympha Protists in the Termite Gut.</title>
        <authorList>
            <person name="Takeuchi M."/>
            <person name="Kuwahara H."/>
            <person name="Murakami T."/>
            <person name="Takahashi K."/>
            <person name="Kajitani R."/>
            <person name="Toyoda A."/>
            <person name="Itoh T."/>
            <person name="Ohkuma M."/>
            <person name="Hongoh Y."/>
        </authorList>
    </citation>
    <scope>NUCLEOTIDE SEQUENCE [LARGE SCALE GENOMIC DNA]</scope>
    <source>
        <strain evidence="5">ZnDsv-02</strain>
    </source>
</reference>
<evidence type="ECO:0000256" key="2">
    <source>
        <dbReference type="ARBA" id="ARBA00023235"/>
    </source>
</evidence>
<dbReference type="Gene3D" id="3.10.290.10">
    <property type="entry name" value="RNA-binding S4 domain"/>
    <property type="match status" value="1"/>
</dbReference>
<dbReference type="InterPro" id="IPR006224">
    <property type="entry name" value="PsdUridine_synth_RluA-like_CS"/>
</dbReference>
<dbReference type="PROSITE" id="PS50889">
    <property type="entry name" value="S4"/>
    <property type="match status" value="1"/>
</dbReference>
<dbReference type="SUPFAM" id="SSF55120">
    <property type="entry name" value="Pseudouridine synthase"/>
    <property type="match status" value="1"/>
</dbReference>
<comment type="similarity">
    <text evidence="1">Belongs to the pseudouridine synthase RluA family.</text>
</comment>
<evidence type="ECO:0000259" key="4">
    <source>
        <dbReference type="Pfam" id="PF00849"/>
    </source>
</evidence>
<dbReference type="InterPro" id="IPR036986">
    <property type="entry name" value="S4_RNA-bd_sf"/>
</dbReference>
<dbReference type="GO" id="GO:0160141">
    <property type="term" value="F:23S rRNA pseudouridine(955/2504/2580) synthase activity"/>
    <property type="evidence" value="ECO:0007669"/>
    <property type="project" value="UniProtKB-EC"/>
</dbReference>
<keyword evidence="3" id="KW-0694">RNA-binding</keyword>
<name>A0A6L2R5J8_9BACT</name>
<dbReference type="GO" id="GO:0000455">
    <property type="term" value="P:enzyme-directed rRNA pseudouridine synthesis"/>
    <property type="evidence" value="ECO:0007669"/>
    <property type="project" value="TreeGrafter"/>
</dbReference>
<evidence type="ECO:0000256" key="1">
    <source>
        <dbReference type="ARBA" id="ARBA00010876"/>
    </source>
</evidence>
<dbReference type="PANTHER" id="PTHR21600">
    <property type="entry name" value="MITOCHONDRIAL RNA PSEUDOURIDINE SYNTHASE"/>
    <property type="match status" value="1"/>
</dbReference>
<comment type="caution">
    <text evidence="5">The sequence shown here is derived from an EMBL/GenBank/DDBJ whole genome shotgun (WGS) entry which is preliminary data.</text>
</comment>
<evidence type="ECO:0000313" key="5">
    <source>
        <dbReference type="EMBL" id="GFH62795.1"/>
    </source>
</evidence>
<protein>
    <submittedName>
        <fullName evidence="5">Pseudouridine synthase</fullName>
    </submittedName>
</protein>
<dbReference type="AlphaFoldDB" id="A0A6L2R5J8"/>
<dbReference type="GO" id="GO:0003723">
    <property type="term" value="F:RNA binding"/>
    <property type="evidence" value="ECO:0007669"/>
    <property type="project" value="UniProtKB-KW"/>
</dbReference>
<dbReference type="InterPro" id="IPR020103">
    <property type="entry name" value="PsdUridine_synth_cat_dom_sf"/>
</dbReference>
<evidence type="ECO:0000313" key="6">
    <source>
        <dbReference type="Proteomes" id="UP000505077"/>
    </source>
</evidence>
<feature type="domain" description="Pseudouridine synthase RsuA/RluA-like" evidence="4">
    <location>
        <begin position="112"/>
        <end position="251"/>
    </location>
</feature>
<dbReference type="Proteomes" id="UP000505077">
    <property type="component" value="Unassembled WGS sequence"/>
</dbReference>